<proteinExistence type="predicted"/>
<reference evidence="1" key="1">
    <citation type="journal article" date="2014" name="Front. Microbiol.">
        <title>High frequency of phylogenetically diverse reductive dehalogenase-homologous genes in deep subseafloor sedimentary metagenomes.</title>
        <authorList>
            <person name="Kawai M."/>
            <person name="Futagami T."/>
            <person name="Toyoda A."/>
            <person name="Takaki Y."/>
            <person name="Nishi S."/>
            <person name="Hori S."/>
            <person name="Arai W."/>
            <person name="Tsubouchi T."/>
            <person name="Morono Y."/>
            <person name="Uchiyama I."/>
            <person name="Ito T."/>
            <person name="Fujiyama A."/>
            <person name="Inagaki F."/>
            <person name="Takami H."/>
        </authorList>
    </citation>
    <scope>NUCLEOTIDE SEQUENCE</scope>
    <source>
        <strain evidence="1">Expedition CK06-06</strain>
    </source>
</reference>
<dbReference type="AlphaFoldDB" id="X1B1B1"/>
<protein>
    <submittedName>
        <fullName evidence="1">Uncharacterized protein</fullName>
    </submittedName>
</protein>
<gene>
    <name evidence="1" type="ORF">S01H4_34817</name>
</gene>
<accession>X1B1B1</accession>
<sequence>MTASVNATQVNLICPHCKVTFQKKVDIPKKQGLFNILINNHHNDADCPPFIVFIDTNGMHRGSQKIDDFDDIDFNQQDQQEILDQAHRIISQLEKELRFYHLKMPRKNGRG</sequence>
<comment type="caution">
    <text evidence="1">The sequence shown here is derived from an EMBL/GenBank/DDBJ whole genome shotgun (WGS) entry which is preliminary data.</text>
</comment>
<name>X1B1B1_9ZZZZ</name>
<feature type="non-terminal residue" evidence="1">
    <location>
        <position position="111"/>
    </location>
</feature>
<evidence type="ECO:0000313" key="1">
    <source>
        <dbReference type="EMBL" id="GAG75137.1"/>
    </source>
</evidence>
<organism evidence="1">
    <name type="scientific">marine sediment metagenome</name>
    <dbReference type="NCBI Taxonomy" id="412755"/>
    <lineage>
        <taxon>unclassified sequences</taxon>
        <taxon>metagenomes</taxon>
        <taxon>ecological metagenomes</taxon>
    </lineage>
</organism>
<dbReference type="EMBL" id="BART01018443">
    <property type="protein sequence ID" value="GAG75137.1"/>
    <property type="molecule type" value="Genomic_DNA"/>
</dbReference>